<organism evidence="1">
    <name type="scientific">Pararge aegeria</name>
    <name type="common">speckled wood butterfly</name>
    <dbReference type="NCBI Taxonomy" id="116150"/>
    <lineage>
        <taxon>Eukaryota</taxon>
        <taxon>Metazoa</taxon>
        <taxon>Ecdysozoa</taxon>
        <taxon>Arthropoda</taxon>
        <taxon>Hexapoda</taxon>
        <taxon>Insecta</taxon>
        <taxon>Pterygota</taxon>
        <taxon>Neoptera</taxon>
        <taxon>Endopterygota</taxon>
        <taxon>Lepidoptera</taxon>
        <taxon>Glossata</taxon>
        <taxon>Ditrysia</taxon>
        <taxon>Papilionoidea</taxon>
        <taxon>Nymphalidae</taxon>
        <taxon>Satyrinae</taxon>
        <taxon>Satyrini</taxon>
        <taxon>Parargina</taxon>
        <taxon>Pararge</taxon>
    </lineage>
</organism>
<evidence type="ECO:0000313" key="1">
    <source>
        <dbReference type="EMBL" id="JAA80187.1"/>
    </source>
</evidence>
<sequence length="73" mass="8631">MINIRLNFKFFNITTEQVFSMQSAMSTRQEELSELRSYIKDVDIEVTMILQSLQWDRKILLQVCLLSAFPLSQ</sequence>
<dbReference type="EMBL" id="GAIX01012373">
    <property type="protein sequence ID" value="JAA80187.1"/>
    <property type="molecule type" value="Transcribed_RNA"/>
</dbReference>
<proteinExistence type="predicted"/>
<reference evidence="1" key="1">
    <citation type="journal article" date="2013" name="BMC Genomics">
        <title>Unscrambling butterfly oogenesis.</title>
        <authorList>
            <person name="Carter J.M."/>
            <person name="Baker S.C."/>
            <person name="Pink R."/>
            <person name="Carter D.R."/>
            <person name="Collins A."/>
            <person name="Tomlin J."/>
            <person name="Gibbs M."/>
            <person name="Breuker C.J."/>
        </authorList>
    </citation>
    <scope>NUCLEOTIDE SEQUENCE</scope>
    <source>
        <tissue evidence="1">Ovary</tissue>
    </source>
</reference>
<accession>S4PTA6</accession>
<protein>
    <submittedName>
        <fullName evidence="1">Uncharacterized protein</fullName>
    </submittedName>
</protein>
<name>S4PTA6_9NEOP</name>
<dbReference type="AlphaFoldDB" id="S4PTA6"/>
<reference evidence="1" key="2">
    <citation type="submission" date="2013-05" db="EMBL/GenBank/DDBJ databases">
        <authorList>
            <person name="Carter J.-M."/>
            <person name="Baker S.C."/>
            <person name="Pink R."/>
            <person name="Carter D.R.F."/>
            <person name="Collins A."/>
            <person name="Tomlin J."/>
            <person name="Gibbs M."/>
            <person name="Breuker C.J."/>
        </authorList>
    </citation>
    <scope>NUCLEOTIDE SEQUENCE</scope>
    <source>
        <tissue evidence="1">Ovary</tissue>
    </source>
</reference>